<dbReference type="OrthoDB" id="425534at2759"/>
<dbReference type="InterPro" id="IPR029058">
    <property type="entry name" value="AB_hydrolase_fold"/>
</dbReference>
<dbReference type="Proteomes" id="UP000785200">
    <property type="component" value="Unassembled WGS sequence"/>
</dbReference>
<dbReference type="GO" id="GO:0016787">
    <property type="term" value="F:hydrolase activity"/>
    <property type="evidence" value="ECO:0007669"/>
    <property type="project" value="UniProtKB-KW"/>
</dbReference>
<evidence type="ECO:0000256" key="3">
    <source>
        <dbReference type="SAM" id="Phobius"/>
    </source>
</evidence>
<comment type="similarity">
    <text evidence="1">Belongs to the peptidase S33 family.</text>
</comment>
<organism evidence="5 6">
    <name type="scientific">Hyphodiscus hymeniophilus</name>
    <dbReference type="NCBI Taxonomy" id="353542"/>
    <lineage>
        <taxon>Eukaryota</taxon>
        <taxon>Fungi</taxon>
        <taxon>Dikarya</taxon>
        <taxon>Ascomycota</taxon>
        <taxon>Pezizomycotina</taxon>
        <taxon>Leotiomycetes</taxon>
        <taxon>Helotiales</taxon>
        <taxon>Hyphodiscaceae</taxon>
        <taxon>Hyphodiscus</taxon>
    </lineage>
</organism>
<dbReference type="PANTHER" id="PTHR43248:SF25">
    <property type="entry name" value="AB HYDROLASE-1 DOMAIN-CONTAINING PROTEIN-RELATED"/>
    <property type="match status" value="1"/>
</dbReference>
<dbReference type="Gene3D" id="3.40.50.1820">
    <property type="entry name" value="alpha/beta hydrolase"/>
    <property type="match status" value="1"/>
</dbReference>
<feature type="transmembrane region" description="Helical" evidence="3">
    <location>
        <begin position="52"/>
        <end position="71"/>
    </location>
</feature>
<keyword evidence="6" id="KW-1185">Reference proteome</keyword>
<dbReference type="InterPro" id="IPR013595">
    <property type="entry name" value="Pept_S33_TAP-like_C"/>
</dbReference>
<keyword evidence="2 5" id="KW-0378">Hydrolase</keyword>
<keyword evidence="3" id="KW-1133">Transmembrane helix</keyword>
<evidence type="ECO:0000313" key="6">
    <source>
        <dbReference type="Proteomes" id="UP000785200"/>
    </source>
</evidence>
<proteinExistence type="inferred from homology"/>
<protein>
    <submittedName>
        <fullName evidence="5">Hydrolase</fullName>
    </submittedName>
</protein>
<name>A0A9P7AWW9_9HELO</name>
<evidence type="ECO:0000313" key="5">
    <source>
        <dbReference type="EMBL" id="KAG0648792.1"/>
    </source>
</evidence>
<evidence type="ECO:0000259" key="4">
    <source>
        <dbReference type="Pfam" id="PF08386"/>
    </source>
</evidence>
<keyword evidence="3" id="KW-0472">Membrane</keyword>
<reference evidence="5" key="1">
    <citation type="submission" date="2019-07" db="EMBL/GenBank/DDBJ databases">
        <title>Hyphodiscus hymeniophilus genome sequencing and assembly.</title>
        <authorList>
            <person name="Kramer G."/>
            <person name="Nodwell J."/>
        </authorList>
    </citation>
    <scope>NUCLEOTIDE SEQUENCE</scope>
    <source>
        <strain evidence="5">ATCC 34498</strain>
    </source>
</reference>
<accession>A0A9P7AWW9</accession>
<dbReference type="Pfam" id="PF08386">
    <property type="entry name" value="Abhydrolase_4"/>
    <property type="match status" value="1"/>
</dbReference>
<sequence length="728" mass="81211">MFLESEEVDMAMGSKAVEERQNFYVASIANGPFYYSDPNYHGVGERRKHHGIAGKLGIAIAGFLIWSFVWTKHSARPFPMKQTTDELLDFDDIIPSEKLEWHPCFAWEPAFKCARLTVPMDYRRPLNESKDHPKVAVALLLVPGKHDGVKKQSTSPLLLNPGGPGGSGVTLALAMGRRIHEIVGEDQDVIGFDPRGIGATTPRTDCFSYPIGWPSAQTDDTSTGGGEDYAKGNFNRLLWQTAGRQVGIVNSTSGSLEMLDARSKAHSKMCQEKDSVMGKDSIFRYVNTPNISRDMARIIDAWDEWAESQSCPMGKSQEVIEEHDLSNTGPSTKGKLVYWGFSYGTLLGATFAAMFPDRVGRMILDGVVDADHYVAPVWKDSIRDADYIFNSFPHYCNEAKELCPLYRVGDEVSDLEDRFFGTLENLKANPIIFSDPTTKTPVVVTYSDIRAIAFSILYSPTYGFYSLAMIVDMIIQENYQLFAALFSLPTAFNYFPNPVCEKPMPAYVYPNEAQPAIMCSDKRYPLNETVPNLKLMFEELTNISSWADVWLTVMLGCEGWGIEAIDPPMQWDDHPAHKQKPINTSFPVLFISNTYDPVTPLYAGVQMAKKFVGAGLIEQNSMGHCSLAAVSKCTIAKVRAYFTRGEVPPPPKEGGDGKELEDGEWDRCEADEWPFHPYTGDLVLGSGIRAEEMEAKEAMKAMKEMQEIFAEMKHWGQPQAVLYSALTI</sequence>
<evidence type="ECO:0000256" key="2">
    <source>
        <dbReference type="ARBA" id="ARBA00022801"/>
    </source>
</evidence>
<gene>
    <name evidence="5" type="ORF">D0Z07_4874</name>
</gene>
<comment type="caution">
    <text evidence="5">The sequence shown here is derived from an EMBL/GenBank/DDBJ whole genome shotgun (WGS) entry which is preliminary data.</text>
</comment>
<feature type="domain" description="Peptidase S33 tripeptidyl aminopeptidase-like C-terminal" evidence="4">
    <location>
        <begin position="546"/>
        <end position="649"/>
    </location>
</feature>
<dbReference type="InterPro" id="IPR051601">
    <property type="entry name" value="Serine_prot/Carboxylest_S33"/>
</dbReference>
<evidence type="ECO:0000256" key="1">
    <source>
        <dbReference type="ARBA" id="ARBA00010088"/>
    </source>
</evidence>
<keyword evidence="3" id="KW-0812">Transmembrane</keyword>
<dbReference type="SUPFAM" id="SSF53474">
    <property type="entry name" value="alpha/beta-Hydrolases"/>
    <property type="match status" value="1"/>
</dbReference>
<dbReference type="EMBL" id="VNKQ01000009">
    <property type="protein sequence ID" value="KAG0648792.1"/>
    <property type="molecule type" value="Genomic_DNA"/>
</dbReference>
<dbReference type="AlphaFoldDB" id="A0A9P7AWW9"/>
<dbReference type="PANTHER" id="PTHR43248">
    <property type="entry name" value="2-SUCCINYL-6-HYDROXY-2,4-CYCLOHEXADIENE-1-CARBOXYLATE SYNTHASE"/>
    <property type="match status" value="1"/>
</dbReference>